<feature type="compositionally biased region" description="Low complexity" evidence="5">
    <location>
        <begin position="470"/>
        <end position="488"/>
    </location>
</feature>
<dbReference type="InterPro" id="IPR051439">
    <property type="entry name" value="XlnR/Xlr1"/>
</dbReference>
<name>A0A316VQH2_9BASI</name>
<organism evidence="7 8">
    <name type="scientific">Ceraceosorus guamensis</name>
    <dbReference type="NCBI Taxonomy" id="1522189"/>
    <lineage>
        <taxon>Eukaryota</taxon>
        <taxon>Fungi</taxon>
        <taxon>Dikarya</taxon>
        <taxon>Basidiomycota</taxon>
        <taxon>Ustilaginomycotina</taxon>
        <taxon>Exobasidiomycetes</taxon>
        <taxon>Ceraceosorales</taxon>
        <taxon>Ceraceosoraceae</taxon>
        <taxon>Ceraceosorus</taxon>
    </lineage>
</organism>
<keyword evidence="3" id="KW-0238">DNA-binding</keyword>
<dbReference type="PANTHER" id="PTHR47663:SF1">
    <property type="entry name" value="XYLANOLYTIC TRANSCRIPTIONAL ACTIVATOR XLNR-RELATED"/>
    <property type="match status" value="1"/>
</dbReference>
<feature type="region of interest" description="Disordered" evidence="5">
    <location>
        <begin position="127"/>
        <end position="146"/>
    </location>
</feature>
<keyword evidence="4" id="KW-0804">Transcription</keyword>
<dbReference type="InterPro" id="IPR001138">
    <property type="entry name" value="Zn2Cys6_DnaBD"/>
</dbReference>
<evidence type="ECO:0000259" key="6">
    <source>
        <dbReference type="PROSITE" id="PS50048"/>
    </source>
</evidence>
<dbReference type="EMBL" id="KZ819568">
    <property type="protein sequence ID" value="PWN38673.1"/>
    <property type="molecule type" value="Genomic_DNA"/>
</dbReference>
<dbReference type="Gene3D" id="4.10.240.10">
    <property type="entry name" value="Zn(2)-C6 fungal-type DNA-binding domain"/>
    <property type="match status" value="1"/>
</dbReference>
<dbReference type="GeneID" id="37039664"/>
<feature type="compositionally biased region" description="Polar residues" evidence="5">
    <location>
        <begin position="539"/>
        <end position="555"/>
    </location>
</feature>
<dbReference type="SMART" id="SM00066">
    <property type="entry name" value="GAL4"/>
    <property type="match status" value="1"/>
</dbReference>
<dbReference type="InterPro" id="IPR036864">
    <property type="entry name" value="Zn2-C6_fun-type_DNA-bd_sf"/>
</dbReference>
<dbReference type="CDD" id="cd00067">
    <property type="entry name" value="GAL4"/>
    <property type="match status" value="1"/>
</dbReference>
<dbReference type="PROSITE" id="PS00463">
    <property type="entry name" value="ZN2_CY6_FUNGAL_1"/>
    <property type="match status" value="1"/>
</dbReference>
<proteinExistence type="predicted"/>
<protein>
    <recommendedName>
        <fullName evidence="6">Zn(2)-C6 fungal-type domain-containing protein</fullName>
    </recommendedName>
</protein>
<dbReference type="Proteomes" id="UP000245783">
    <property type="component" value="Unassembled WGS sequence"/>
</dbReference>
<keyword evidence="2" id="KW-0805">Transcription regulation</keyword>
<evidence type="ECO:0000313" key="8">
    <source>
        <dbReference type="Proteomes" id="UP000245783"/>
    </source>
</evidence>
<feature type="compositionally biased region" description="Basic residues" evidence="5">
    <location>
        <begin position="522"/>
        <end position="531"/>
    </location>
</feature>
<feature type="domain" description="Zn(2)-C6 fungal-type" evidence="6">
    <location>
        <begin position="579"/>
        <end position="608"/>
    </location>
</feature>
<dbReference type="RefSeq" id="XP_025365833.1">
    <property type="nucleotide sequence ID" value="XM_025517794.1"/>
</dbReference>
<evidence type="ECO:0000256" key="3">
    <source>
        <dbReference type="ARBA" id="ARBA00023125"/>
    </source>
</evidence>
<accession>A0A316VQH2</accession>
<sequence length="724" mass="76529">MSDAQTFPDFDNNFDDQWHRAGLDPSADLGIGLSDLTPGCLVTPNLPSNASAFTEGLGLCLGGLDGRAGREPYRTPSFSNVQRLLQLSCTPINQAQALVQSVCDSSPLRIQVPPSGSMASLELTPPLSTSGLQHSSPSTIGSGSLPGSTHFLTMSLSDDVPVPGYQEKSEDWEVALSAEQVERHAPNPVAAGQGSMPGNVAAAAAHMAQMPSVLAPAPAAPATYVQHDGTSQLVGTPEWLLEGGVPSSRRGRSQTETTARPMHQLEHPYTAFNAGPSSSAVQQRALSHDGTAIDARASRFGSTQPHGYYHVDAHSQAVPFSAPAHQANFEQLPSWPQQELYERSFSASVDPTIQANAAQYAPGLAGRIGSQSFQSSRGSSGPSGIPDGYVANFVPHSAPQQGSPPLVKSLSLPNVGGAMVSHGAGSMSPSVGPAPSAEYALAEQQQADYLQAMRMQTGAYRQPQTQAYLPASRQQAGAAFAQGSQPAAMPHHHGNQHGPASMAYYAATSNAMPAYARAAPVVHHHHHHQHMPHAEGYGQYSSDMVPSGSTTYTSQAPSPPFVNVDGSGHHAPTGRTLMACGHCKRRKLKCDGGSPCSSCRAKNQVCEYPKDIKRRGKAKKTLLREAEEAAAKLRAEQAIAMGYHSSLGSANGLYENLSSYRQLSPSSSGSKRSREEDESEWDASLSGQHEQQASNDTGAYANRASSTSLASRKKQRTQDNIIPR</sequence>
<dbReference type="GO" id="GO:0003677">
    <property type="term" value="F:DNA binding"/>
    <property type="evidence" value="ECO:0007669"/>
    <property type="project" value="UniProtKB-KW"/>
</dbReference>
<feature type="region of interest" description="Disordered" evidence="5">
    <location>
        <begin position="520"/>
        <end position="555"/>
    </location>
</feature>
<evidence type="ECO:0000256" key="1">
    <source>
        <dbReference type="ARBA" id="ARBA00022833"/>
    </source>
</evidence>
<evidence type="ECO:0000256" key="5">
    <source>
        <dbReference type="SAM" id="MobiDB-lite"/>
    </source>
</evidence>
<dbReference type="GO" id="GO:0000981">
    <property type="term" value="F:DNA-binding transcription factor activity, RNA polymerase II-specific"/>
    <property type="evidence" value="ECO:0007669"/>
    <property type="project" value="InterPro"/>
</dbReference>
<feature type="compositionally biased region" description="Low complexity" evidence="5">
    <location>
        <begin position="660"/>
        <end position="670"/>
    </location>
</feature>
<feature type="region of interest" description="Disordered" evidence="5">
    <location>
        <begin position="660"/>
        <end position="724"/>
    </location>
</feature>
<dbReference type="OrthoDB" id="2260578at2759"/>
<dbReference type="InParanoid" id="A0A316VQH2"/>
<dbReference type="AlphaFoldDB" id="A0A316VQH2"/>
<dbReference type="PROSITE" id="PS50048">
    <property type="entry name" value="ZN2_CY6_FUNGAL_2"/>
    <property type="match status" value="1"/>
</dbReference>
<dbReference type="SUPFAM" id="SSF57701">
    <property type="entry name" value="Zn2/Cys6 DNA-binding domain"/>
    <property type="match status" value="1"/>
</dbReference>
<feature type="region of interest" description="Disordered" evidence="5">
    <location>
        <begin position="468"/>
        <end position="500"/>
    </location>
</feature>
<dbReference type="STRING" id="1522189.A0A316VQH2"/>
<evidence type="ECO:0000313" key="7">
    <source>
        <dbReference type="EMBL" id="PWN38673.1"/>
    </source>
</evidence>
<dbReference type="PANTHER" id="PTHR47663">
    <property type="entry name" value="XYLANOLYTIC TRANSCRIPTIONAL ACTIVATOR XLNR-RELATED"/>
    <property type="match status" value="1"/>
</dbReference>
<feature type="compositionally biased region" description="Polar residues" evidence="5">
    <location>
        <begin position="685"/>
        <end position="710"/>
    </location>
</feature>
<keyword evidence="8" id="KW-1185">Reference proteome</keyword>
<evidence type="ECO:0000256" key="4">
    <source>
        <dbReference type="ARBA" id="ARBA00023163"/>
    </source>
</evidence>
<dbReference type="Pfam" id="PF00172">
    <property type="entry name" value="Zn_clus"/>
    <property type="match status" value="1"/>
</dbReference>
<gene>
    <name evidence="7" type="ORF">IE81DRAFT_96881</name>
</gene>
<evidence type="ECO:0000256" key="2">
    <source>
        <dbReference type="ARBA" id="ARBA00023015"/>
    </source>
</evidence>
<keyword evidence="1" id="KW-0862">Zinc</keyword>
<reference evidence="7 8" key="1">
    <citation type="journal article" date="2018" name="Mol. Biol. Evol.">
        <title>Broad Genomic Sampling Reveals a Smut Pathogenic Ancestry of the Fungal Clade Ustilaginomycotina.</title>
        <authorList>
            <person name="Kijpornyongpan T."/>
            <person name="Mondo S.J."/>
            <person name="Barry K."/>
            <person name="Sandor L."/>
            <person name="Lee J."/>
            <person name="Lipzen A."/>
            <person name="Pangilinan J."/>
            <person name="LaButti K."/>
            <person name="Hainaut M."/>
            <person name="Henrissat B."/>
            <person name="Grigoriev I.V."/>
            <person name="Spatafora J.W."/>
            <person name="Aime M.C."/>
        </authorList>
    </citation>
    <scope>NUCLEOTIDE SEQUENCE [LARGE SCALE GENOMIC DNA]</scope>
    <source>
        <strain evidence="7 8">MCA 4658</strain>
    </source>
</reference>
<dbReference type="GO" id="GO:0008270">
    <property type="term" value="F:zinc ion binding"/>
    <property type="evidence" value="ECO:0007669"/>
    <property type="project" value="InterPro"/>
</dbReference>